<evidence type="ECO:0000256" key="7">
    <source>
        <dbReference type="ARBA" id="ARBA00019179"/>
    </source>
</evidence>
<dbReference type="Pfam" id="PF01351">
    <property type="entry name" value="RNase_HII"/>
    <property type="match status" value="1"/>
</dbReference>
<gene>
    <name evidence="14" type="primary">rnhB</name>
    <name evidence="18" type="ORF">AS033_04370</name>
</gene>
<feature type="binding site" evidence="14 15">
    <location>
        <position position="165"/>
    </location>
    <ligand>
        <name>a divalent metal cation</name>
        <dbReference type="ChEBI" id="CHEBI:60240"/>
    </ligand>
</feature>
<dbReference type="GO" id="GO:0043137">
    <property type="term" value="P:DNA replication, removal of RNA primer"/>
    <property type="evidence" value="ECO:0007669"/>
    <property type="project" value="TreeGrafter"/>
</dbReference>
<keyword evidence="13 14" id="KW-0464">Manganese</keyword>
<dbReference type="PANTHER" id="PTHR10954">
    <property type="entry name" value="RIBONUCLEASE H2 SUBUNIT A"/>
    <property type="match status" value="1"/>
</dbReference>
<evidence type="ECO:0000256" key="11">
    <source>
        <dbReference type="ARBA" id="ARBA00022759"/>
    </source>
</evidence>
<evidence type="ECO:0000313" key="18">
    <source>
        <dbReference type="EMBL" id="KSU50622.1"/>
    </source>
</evidence>
<evidence type="ECO:0000256" key="12">
    <source>
        <dbReference type="ARBA" id="ARBA00022801"/>
    </source>
</evidence>
<dbReference type="InterPro" id="IPR024567">
    <property type="entry name" value="RNase_HII/HIII_dom"/>
</dbReference>
<dbReference type="InterPro" id="IPR036397">
    <property type="entry name" value="RNaseH_sf"/>
</dbReference>
<dbReference type="Proteomes" id="UP000053797">
    <property type="component" value="Unassembled WGS sequence"/>
</dbReference>
<dbReference type="EMBL" id="LNQL01000001">
    <property type="protein sequence ID" value="KSU50622.1"/>
    <property type="molecule type" value="Genomic_DNA"/>
</dbReference>
<dbReference type="InterPro" id="IPR012337">
    <property type="entry name" value="RNaseH-like_sf"/>
</dbReference>
<comment type="similarity">
    <text evidence="5 14 16">Belongs to the RNase HII family.</text>
</comment>
<comment type="subcellular location">
    <subcellularLocation>
        <location evidence="4 14">Cytoplasm</location>
    </subcellularLocation>
</comment>
<dbReference type="OrthoDB" id="9803420at2"/>
<comment type="cofactor">
    <cofactor evidence="14 15">
        <name>Mn(2+)</name>
        <dbReference type="ChEBI" id="CHEBI:29035"/>
    </cofactor>
    <cofactor evidence="14 15">
        <name>Mg(2+)</name>
        <dbReference type="ChEBI" id="CHEBI:18420"/>
    </cofactor>
    <text evidence="14 15">Manganese or magnesium. Binds 1 divalent metal ion per monomer in the absence of substrate. May bind a second metal ion after substrate binding.</text>
</comment>
<feature type="binding site" evidence="14 15">
    <location>
        <position position="77"/>
    </location>
    <ligand>
        <name>a divalent metal cation</name>
        <dbReference type="ChEBI" id="CHEBI:60240"/>
    </ligand>
</feature>
<keyword evidence="11 14" id="KW-0255">Endonuclease</keyword>
<evidence type="ECO:0000256" key="16">
    <source>
        <dbReference type="RuleBase" id="RU003515"/>
    </source>
</evidence>
<dbReference type="InterPro" id="IPR022898">
    <property type="entry name" value="RNase_HII"/>
</dbReference>
<dbReference type="GO" id="GO:0030145">
    <property type="term" value="F:manganese ion binding"/>
    <property type="evidence" value="ECO:0007669"/>
    <property type="project" value="UniProtKB-UniRule"/>
</dbReference>
<sequence>MKIAEVKERLQKATLEEFIQLKQELASDTRKGVHTLFRQTERRFALEEQQRIDFKKRLAFEDEYRQQGYVRIAGVDEVGRGPLAGPVVAAAVILPDGFYHPGLTDSKQMSKVQRQAALKHLQEVAEIAIGIIEPAEIDEINIYQASKRAMQDAVRQLKPDALLVDAMTLDDDTPQLSLIKGDARSVSIAAASVVAKETRDAMMEQYAIEYPGYGFETHAGYGTPLHLQALDTLGVTPIHRKTFRPVKERL</sequence>
<evidence type="ECO:0000259" key="17">
    <source>
        <dbReference type="PROSITE" id="PS51975"/>
    </source>
</evidence>
<dbReference type="HAMAP" id="MF_00052_B">
    <property type="entry name" value="RNase_HII_B"/>
    <property type="match status" value="1"/>
</dbReference>
<dbReference type="GO" id="GO:0005737">
    <property type="term" value="C:cytoplasm"/>
    <property type="evidence" value="ECO:0007669"/>
    <property type="project" value="UniProtKB-SubCell"/>
</dbReference>
<keyword evidence="9 14" id="KW-0540">Nuclease</keyword>
<dbReference type="SUPFAM" id="SSF53098">
    <property type="entry name" value="Ribonuclease H-like"/>
    <property type="match status" value="1"/>
</dbReference>
<comment type="caution">
    <text evidence="18">The sequence shown here is derived from an EMBL/GenBank/DDBJ whole genome shotgun (WGS) entry which is preliminary data.</text>
</comment>
<dbReference type="GO" id="GO:0006298">
    <property type="term" value="P:mismatch repair"/>
    <property type="evidence" value="ECO:0007669"/>
    <property type="project" value="TreeGrafter"/>
</dbReference>
<dbReference type="AlphaFoldDB" id="A0A0V8GK20"/>
<dbReference type="RefSeq" id="WP_023468735.1">
    <property type="nucleotide sequence ID" value="NZ_FMYN01000001.1"/>
</dbReference>
<evidence type="ECO:0000256" key="10">
    <source>
        <dbReference type="ARBA" id="ARBA00022723"/>
    </source>
</evidence>
<keyword evidence="8 14" id="KW-0963">Cytoplasm</keyword>
<keyword evidence="10 14" id="KW-0479">Metal-binding</keyword>
<evidence type="ECO:0000256" key="8">
    <source>
        <dbReference type="ARBA" id="ARBA00022490"/>
    </source>
</evidence>
<dbReference type="PROSITE" id="PS51975">
    <property type="entry name" value="RNASE_H_2"/>
    <property type="match status" value="1"/>
</dbReference>
<feature type="domain" description="RNase H type-2" evidence="17">
    <location>
        <begin position="70"/>
        <end position="250"/>
    </location>
</feature>
<proteinExistence type="inferred from homology"/>
<evidence type="ECO:0000256" key="9">
    <source>
        <dbReference type="ARBA" id="ARBA00022722"/>
    </source>
</evidence>
<name>A0A0V8GK20_9BACL</name>
<comment type="cofactor">
    <cofactor evidence="2">
        <name>Mg(2+)</name>
        <dbReference type="ChEBI" id="CHEBI:18420"/>
    </cofactor>
</comment>
<evidence type="ECO:0000256" key="13">
    <source>
        <dbReference type="ARBA" id="ARBA00023211"/>
    </source>
</evidence>
<keyword evidence="12 14" id="KW-0378">Hydrolase</keyword>
<dbReference type="NCBIfam" id="NF000595">
    <property type="entry name" value="PRK00015.1-3"/>
    <property type="match status" value="1"/>
</dbReference>
<evidence type="ECO:0000256" key="15">
    <source>
        <dbReference type="PROSITE-ProRule" id="PRU01319"/>
    </source>
</evidence>
<dbReference type="Gene3D" id="3.30.420.10">
    <property type="entry name" value="Ribonuclease H-like superfamily/Ribonuclease H"/>
    <property type="match status" value="1"/>
</dbReference>
<dbReference type="SMR" id="A0A0V8GK20"/>
<dbReference type="FunFam" id="3.30.420.10:FF:000006">
    <property type="entry name" value="Ribonuclease HII"/>
    <property type="match status" value="1"/>
</dbReference>
<evidence type="ECO:0000256" key="4">
    <source>
        <dbReference type="ARBA" id="ARBA00004496"/>
    </source>
</evidence>
<evidence type="ECO:0000256" key="1">
    <source>
        <dbReference type="ARBA" id="ARBA00000077"/>
    </source>
</evidence>
<evidence type="ECO:0000256" key="5">
    <source>
        <dbReference type="ARBA" id="ARBA00007383"/>
    </source>
</evidence>
<dbReference type="EC" id="3.1.26.4" evidence="6 14"/>
<dbReference type="CDD" id="cd07182">
    <property type="entry name" value="RNase_HII_bacteria_HII_like"/>
    <property type="match status" value="1"/>
</dbReference>
<evidence type="ECO:0000256" key="3">
    <source>
        <dbReference type="ARBA" id="ARBA00004065"/>
    </source>
</evidence>
<dbReference type="PANTHER" id="PTHR10954:SF18">
    <property type="entry name" value="RIBONUCLEASE HII"/>
    <property type="match status" value="1"/>
</dbReference>
<protein>
    <recommendedName>
        <fullName evidence="7 14">Ribonuclease HII</fullName>
        <shortName evidence="14">RNase HII</shortName>
        <ecNumber evidence="6 14">3.1.26.4</ecNumber>
    </recommendedName>
</protein>
<organism evidence="18 19">
    <name type="scientific">Exiguobacterium indicum</name>
    <dbReference type="NCBI Taxonomy" id="296995"/>
    <lineage>
        <taxon>Bacteria</taxon>
        <taxon>Bacillati</taxon>
        <taxon>Bacillota</taxon>
        <taxon>Bacilli</taxon>
        <taxon>Bacillales</taxon>
        <taxon>Bacillales Family XII. Incertae Sedis</taxon>
        <taxon>Exiguobacterium</taxon>
    </lineage>
</organism>
<comment type="catalytic activity">
    <reaction evidence="1 14 15 16">
        <text>Endonucleolytic cleavage to 5'-phosphomonoester.</text>
        <dbReference type="EC" id="3.1.26.4"/>
    </reaction>
</comment>
<feature type="binding site" evidence="14 15">
    <location>
        <position position="76"/>
    </location>
    <ligand>
        <name>a divalent metal cation</name>
        <dbReference type="ChEBI" id="CHEBI:60240"/>
    </ligand>
</feature>
<dbReference type="GO" id="GO:0003723">
    <property type="term" value="F:RNA binding"/>
    <property type="evidence" value="ECO:0007669"/>
    <property type="project" value="UniProtKB-UniRule"/>
</dbReference>
<evidence type="ECO:0000256" key="6">
    <source>
        <dbReference type="ARBA" id="ARBA00012180"/>
    </source>
</evidence>
<evidence type="ECO:0000313" key="19">
    <source>
        <dbReference type="Proteomes" id="UP000053797"/>
    </source>
</evidence>
<dbReference type="InterPro" id="IPR001352">
    <property type="entry name" value="RNase_HII/HIII"/>
</dbReference>
<reference evidence="18 19" key="1">
    <citation type="journal article" date="2015" name="Int. J. Syst. Evol. Microbiol.">
        <title>Exiguobacterium enclense sp. nov., isolated from sediment.</title>
        <authorList>
            <person name="Dastager S.G."/>
            <person name="Mawlankar R."/>
            <person name="Sonalkar V.V."/>
            <person name="Thorat M.N."/>
            <person name="Mual P."/>
            <person name="Verma A."/>
            <person name="Krishnamurthi S."/>
            <person name="Tang S.K."/>
            <person name="Li W.J."/>
        </authorList>
    </citation>
    <scope>NUCLEOTIDE SEQUENCE [LARGE SCALE GENOMIC DNA]</scope>
    <source>
        <strain evidence="18 19">NIO-1109</strain>
    </source>
</reference>
<evidence type="ECO:0000256" key="14">
    <source>
        <dbReference type="HAMAP-Rule" id="MF_00052"/>
    </source>
</evidence>
<dbReference type="GO" id="GO:0004523">
    <property type="term" value="F:RNA-DNA hybrid ribonuclease activity"/>
    <property type="evidence" value="ECO:0007669"/>
    <property type="project" value="UniProtKB-UniRule"/>
</dbReference>
<dbReference type="NCBIfam" id="NF000594">
    <property type="entry name" value="PRK00015.1-1"/>
    <property type="match status" value="1"/>
</dbReference>
<evidence type="ECO:0000256" key="2">
    <source>
        <dbReference type="ARBA" id="ARBA00001946"/>
    </source>
</evidence>
<comment type="function">
    <text evidence="3 14 16">Endonuclease that specifically degrades the RNA of RNA-DNA hybrids.</text>
</comment>
<accession>A0A0V8GK20</accession>
<dbReference type="GO" id="GO:0032299">
    <property type="term" value="C:ribonuclease H2 complex"/>
    <property type="evidence" value="ECO:0007669"/>
    <property type="project" value="TreeGrafter"/>
</dbReference>